<reference evidence="12 13" key="1">
    <citation type="submission" date="2023-10" db="EMBL/GenBank/DDBJ databases">
        <authorList>
            <person name="Maclean D."/>
            <person name="Macfadyen A."/>
        </authorList>
    </citation>
    <scope>NUCLEOTIDE SEQUENCE [LARGE SCALE GENOMIC DNA]</scope>
</reference>
<dbReference type="FunFam" id="3.40.50.1240:FF:000018">
    <property type="entry name" value="Phosphoglycerate mutase"/>
    <property type="match status" value="1"/>
</dbReference>
<feature type="active site" description="Proton donor/acceptor" evidence="9">
    <location>
        <position position="164"/>
    </location>
</feature>
<evidence type="ECO:0000256" key="2">
    <source>
        <dbReference type="ARBA" id="ARBA00022528"/>
    </source>
</evidence>
<dbReference type="InterPro" id="IPR001345">
    <property type="entry name" value="PG/BPGM_mutase_AS"/>
</dbReference>
<evidence type="ECO:0000256" key="5">
    <source>
        <dbReference type="ARBA" id="ARBA00022946"/>
    </source>
</evidence>
<organism evidence="12 13">
    <name type="scientific">Coccomyxa viridis</name>
    <dbReference type="NCBI Taxonomy" id="1274662"/>
    <lineage>
        <taxon>Eukaryota</taxon>
        <taxon>Viridiplantae</taxon>
        <taxon>Chlorophyta</taxon>
        <taxon>core chlorophytes</taxon>
        <taxon>Trebouxiophyceae</taxon>
        <taxon>Trebouxiophyceae incertae sedis</taxon>
        <taxon>Coccomyxaceae</taxon>
        <taxon>Coccomyxa</taxon>
    </lineage>
</organism>
<feature type="region of interest" description="Disordered" evidence="11">
    <location>
        <begin position="264"/>
        <end position="296"/>
    </location>
</feature>
<dbReference type="GO" id="GO:0047538">
    <property type="term" value="F:2-carboxy-D-arabinitol-1-phosphatase activity"/>
    <property type="evidence" value="ECO:0007669"/>
    <property type="project" value="UniProtKB-EC"/>
</dbReference>
<evidence type="ECO:0000256" key="11">
    <source>
        <dbReference type="SAM" id="MobiDB-lite"/>
    </source>
</evidence>
<feature type="binding site" evidence="10">
    <location>
        <begin position="89"/>
        <end position="96"/>
    </location>
    <ligand>
        <name>substrate</name>
    </ligand>
</feature>
<dbReference type="SUPFAM" id="SSF53254">
    <property type="entry name" value="Phosphoglycerate mutase-like"/>
    <property type="match status" value="2"/>
</dbReference>
<evidence type="ECO:0000313" key="13">
    <source>
        <dbReference type="Proteomes" id="UP001314263"/>
    </source>
</evidence>
<dbReference type="GO" id="GO:0009570">
    <property type="term" value="C:chloroplast stroma"/>
    <property type="evidence" value="ECO:0007669"/>
    <property type="project" value="UniProtKB-SubCell"/>
</dbReference>
<comment type="similarity">
    <text evidence="6">Belongs to the phosphoglycerate mutase family.</text>
</comment>
<dbReference type="EC" id="3.1.3.63" evidence="8"/>
<keyword evidence="3" id="KW-0934">Plastid</keyword>
<keyword evidence="5" id="KW-0809">Transit peptide</keyword>
<dbReference type="Pfam" id="PF00300">
    <property type="entry name" value="His_Phos_1"/>
    <property type="match status" value="2"/>
</dbReference>
<dbReference type="CDD" id="cd07067">
    <property type="entry name" value="HP_PGM_like"/>
    <property type="match status" value="2"/>
</dbReference>
<protein>
    <recommendedName>
        <fullName evidence="8">2-carboxy-D-arabinitol-1-phosphatase</fullName>
        <ecNumber evidence="8">3.1.3.63</ecNumber>
    </recommendedName>
</protein>
<feature type="compositionally biased region" description="Low complexity" evidence="11">
    <location>
        <begin position="284"/>
        <end position="296"/>
    </location>
</feature>
<evidence type="ECO:0000256" key="8">
    <source>
        <dbReference type="ARBA" id="ARBA00066640"/>
    </source>
</evidence>
<evidence type="ECO:0000256" key="6">
    <source>
        <dbReference type="ARBA" id="ARBA00038362"/>
    </source>
</evidence>
<evidence type="ECO:0000256" key="7">
    <source>
        <dbReference type="ARBA" id="ARBA00052441"/>
    </source>
</evidence>
<name>A0AAV1HY69_9CHLO</name>
<dbReference type="SMART" id="SM00855">
    <property type="entry name" value="PGAM"/>
    <property type="match status" value="2"/>
</dbReference>
<dbReference type="PANTHER" id="PTHR48100">
    <property type="entry name" value="BROAD-SPECIFICITY PHOSPHATASE YOR283W-RELATED"/>
    <property type="match status" value="1"/>
</dbReference>
<dbReference type="PROSITE" id="PS00175">
    <property type="entry name" value="PG_MUTASE"/>
    <property type="match status" value="1"/>
</dbReference>
<feature type="active site" description="Tele-phosphohistidine intermediate" evidence="9">
    <location>
        <position position="90"/>
    </location>
</feature>
<comment type="caution">
    <text evidence="12">The sequence shown here is derived from an EMBL/GenBank/DDBJ whole genome shotgun (WGS) entry which is preliminary data.</text>
</comment>
<keyword evidence="13" id="KW-1185">Reference proteome</keyword>
<comment type="subcellular location">
    <subcellularLocation>
        <location evidence="1">Plastid</location>
        <location evidence="1">Chloroplast stroma</location>
    </subcellularLocation>
</comment>
<evidence type="ECO:0000256" key="9">
    <source>
        <dbReference type="PIRSR" id="PIRSR613078-1"/>
    </source>
</evidence>
<accession>A0AAV1HY69</accession>
<dbReference type="InterPro" id="IPR013078">
    <property type="entry name" value="His_Pase_superF_clade-1"/>
</dbReference>
<evidence type="ECO:0000256" key="10">
    <source>
        <dbReference type="PIRSR" id="PIRSR613078-2"/>
    </source>
</evidence>
<evidence type="ECO:0000313" key="12">
    <source>
        <dbReference type="EMBL" id="CAK0763044.1"/>
    </source>
</evidence>
<dbReference type="PANTHER" id="PTHR48100:SF10">
    <property type="entry name" value="2-CARBOXY-D-ARABINITOL-1-PHOSPHATASE-RELATED"/>
    <property type="match status" value="1"/>
</dbReference>
<feature type="binding site" evidence="10">
    <location>
        <position position="175"/>
    </location>
    <ligand>
        <name>substrate</name>
    </ligand>
</feature>
<evidence type="ECO:0000256" key="3">
    <source>
        <dbReference type="ARBA" id="ARBA00022640"/>
    </source>
</evidence>
<proteinExistence type="inferred from homology"/>
<evidence type="ECO:0000256" key="1">
    <source>
        <dbReference type="ARBA" id="ARBA00004470"/>
    </source>
</evidence>
<feature type="binding site" evidence="10">
    <location>
        <position position="140"/>
    </location>
    <ligand>
        <name>substrate</name>
    </ligand>
</feature>
<evidence type="ECO:0000256" key="4">
    <source>
        <dbReference type="ARBA" id="ARBA00022801"/>
    </source>
</evidence>
<dbReference type="Proteomes" id="UP001314263">
    <property type="component" value="Unassembled WGS sequence"/>
</dbReference>
<dbReference type="Gene3D" id="3.40.50.1240">
    <property type="entry name" value="Phosphoglycerate mutase-like"/>
    <property type="match status" value="2"/>
</dbReference>
<dbReference type="EMBL" id="CAUYUE010000004">
    <property type="protein sequence ID" value="CAK0763044.1"/>
    <property type="molecule type" value="Genomic_DNA"/>
</dbReference>
<keyword evidence="4" id="KW-0378">Hydrolase</keyword>
<dbReference type="AlphaFoldDB" id="A0AAV1HY69"/>
<gene>
    <name evidence="12" type="ORF">CVIRNUC_003018</name>
</gene>
<comment type="catalytic activity">
    <reaction evidence="7">
        <text>2-carboxy-D-arabinitol 1-phosphate + H2O = 2-carboxy-D-arabinitol + phosphate</text>
        <dbReference type="Rhea" id="RHEA:17837"/>
        <dbReference type="ChEBI" id="CHEBI:15377"/>
        <dbReference type="ChEBI" id="CHEBI:43474"/>
        <dbReference type="ChEBI" id="CHEBI:58008"/>
        <dbReference type="ChEBI" id="CHEBI:58185"/>
        <dbReference type="EC" id="3.1.3.63"/>
    </reaction>
</comment>
<dbReference type="InterPro" id="IPR050275">
    <property type="entry name" value="PGM_Phosphatase"/>
</dbReference>
<dbReference type="InterPro" id="IPR029033">
    <property type="entry name" value="His_PPase_superfam"/>
</dbReference>
<sequence length="519" mass="56203">MTFVAAMPLVTSPRPLLPACPLSCQPFRSRPDKAFALKMSAATAISAETEEDVYTWTGQDEFDKLNDRVDARPLPLPPIKSAKRVALVRHGQSTWNAQGRVQGSSNLSYLTKKGESQAETTQQLLKDDKFDMLFHSPLKRADQTAQIIWGSRQGSATVLPSLREVDLYSFQGLLKNEGKARYGEQYRQWQQNPADFIIDDQAPIRELWYRASMAWQDILGNADVKSALVVAHNAVNQALLNTALDLPPSFFRRLLQSNAATSVIDFQPNGDKPPTRTIDRMNQSPGSPFGSPKPGSGRIILVRTGNAEGAMEGLLLGVRDDPLSTLGRVQGSKAAELLMDVKVDAIYSSPLSRAKETAQSIADLQSLAGYSQPPVRESDDLNNRDWGSLEGREASEVAADASGAAESVDVFSERCGRAWERLQAAAHEGGGRTVAVVTHSSVISGILCRCLGMGPADLSLFRTGGGSITLIGFPDVAQADTMHAGVIQCTNFTAHLGRWAVPVTRDDAEYAVCGIDGCF</sequence>
<keyword evidence="2" id="KW-0150">Chloroplast</keyword>